<dbReference type="NCBIfam" id="TIGR01143">
    <property type="entry name" value="murF"/>
    <property type="match status" value="1"/>
</dbReference>
<dbReference type="UniPathway" id="UPA00219"/>
<evidence type="ECO:0000256" key="11">
    <source>
        <dbReference type="RuleBase" id="RU004136"/>
    </source>
</evidence>
<dbReference type="InterPro" id="IPR036565">
    <property type="entry name" value="Mur-like_cat_sf"/>
</dbReference>
<dbReference type="Pfam" id="PF01225">
    <property type="entry name" value="Mur_ligase"/>
    <property type="match status" value="1"/>
</dbReference>
<sequence length="468" mass="51644">MNSPFSCSRLLKLSGGFFVGDRTRCQEPQTICIDSREAGPRSLFVPLKGERTDGHLHIESAIAAGSSAVLVEQDWAEAHSKTLQNWAAQYPVLFFPVQDTLKQMQELAAAHRARFSKLKVVGVTGSNGKTTTKEMIASVLETMGRTYKNQGNLNSEIGLPLTVLRMNKEYDFAVLEMGINHVGEMDVLVDIARPGTALITNIGSAHIGYLGSKRKIAEEKRKIFSLFKKSNRAFINENEPFGDVLTENLQGILHRYGERSLSELQEVQDLGLEGQRLVFTDCTIRLALPGYHNLNNALAAIAVSRSLGARWDQIREGLESLGAVFGRSQILKGRVDIVQDCYNANPDSVLAAVKMFSAMPARGRRILVLGDMLELGEESEVAHKTIGKALTDSPVDQAFFFGSEMKAAFDEYQLTGKGAFHTDDYRTLEKMLLTASEPGDLVLLKGSRGMELERLAAPLLEERHKKIS</sequence>
<evidence type="ECO:0000256" key="4">
    <source>
        <dbReference type="ARBA" id="ARBA00022741"/>
    </source>
</evidence>
<dbReference type="Gene3D" id="3.40.1190.10">
    <property type="entry name" value="Mur-like, catalytic domain"/>
    <property type="match status" value="1"/>
</dbReference>
<evidence type="ECO:0000259" key="13">
    <source>
        <dbReference type="Pfam" id="PF02875"/>
    </source>
</evidence>
<keyword evidence="8 10" id="KW-0131">Cell cycle</keyword>
<dbReference type="GO" id="GO:0051301">
    <property type="term" value="P:cell division"/>
    <property type="evidence" value="ECO:0007669"/>
    <property type="project" value="UniProtKB-KW"/>
</dbReference>
<accession>A0A5C1QKA3</accession>
<evidence type="ECO:0000256" key="9">
    <source>
        <dbReference type="ARBA" id="ARBA00023316"/>
    </source>
</evidence>
<dbReference type="EC" id="6.3.2.10" evidence="10 11"/>
<evidence type="ECO:0000259" key="14">
    <source>
        <dbReference type="Pfam" id="PF08245"/>
    </source>
</evidence>
<evidence type="ECO:0000256" key="5">
    <source>
        <dbReference type="ARBA" id="ARBA00022840"/>
    </source>
</evidence>
<proteinExistence type="inferred from homology"/>
<comment type="pathway">
    <text evidence="10 11">Cell wall biogenesis; peptidoglycan biosynthesis.</text>
</comment>
<evidence type="ECO:0000256" key="2">
    <source>
        <dbReference type="ARBA" id="ARBA00022598"/>
    </source>
</evidence>
<dbReference type="SUPFAM" id="SSF53244">
    <property type="entry name" value="MurD-like peptide ligases, peptide-binding domain"/>
    <property type="match status" value="1"/>
</dbReference>
<dbReference type="InterPro" id="IPR004101">
    <property type="entry name" value="Mur_ligase_C"/>
</dbReference>
<keyword evidence="2 10" id="KW-0436">Ligase</keyword>
<keyword evidence="3 10" id="KW-0132">Cell division</keyword>
<keyword evidence="16" id="KW-1185">Reference proteome</keyword>
<name>A0A5C1QKA3_9SPIO</name>
<dbReference type="Gene3D" id="3.40.1390.10">
    <property type="entry name" value="MurE/MurF, N-terminal domain"/>
    <property type="match status" value="1"/>
</dbReference>
<dbReference type="GO" id="GO:0008766">
    <property type="term" value="F:UDP-N-acetylmuramoylalanyl-D-glutamyl-2,6-diaminopimelate-D-alanyl-D-alanine ligase activity"/>
    <property type="evidence" value="ECO:0007669"/>
    <property type="project" value="RHEA"/>
</dbReference>
<dbReference type="PANTHER" id="PTHR43024:SF1">
    <property type="entry name" value="UDP-N-ACETYLMURAMOYL-TRIPEPTIDE--D-ALANYL-D-ALANINE LIGASE"/>
    <property type="match status" value="1"/>
</dbReference>
<evidence type="ECO:0000313" key="15">
    <source>
        <dbReference type="EMBL" id="QEN07907.1"/>
    </source>
</evidence>
<evidence type="ECO:0000256" key="7">
    <source>
        <dbReference type="ARBA" id="ARBA00022984"/>
    </source>
</evidence>
<gene>
    <name evidence="10" type="primary">murF</name>
    <name evidence="15" type="ORF">EXM22_07860</name>
</gene>
<evidence type="ECO:0000256" key="6">
    <source>
        <dbReference type="ARBA" id="ARBA00022960"/>
    </source>
</evidence>
<dbReference type="InterPro" id="IPR013221">
    <property type="entry name" value="Mur_ligase_cen"/>
</dbReference>
<comment type="catalytic activity">
    <reaction evidence="10 11">
        <text>D-alanyl-D-alanine + UDP-N-acetyl-alpha-D-muramoyl-L-alanyl-gamma-D-glutamyl-meso-2,6-diaminopimelate + ATP = UDP-N-acetyl-alpha-D-muramoyl-L-alanyl-gamma-D-glutamyl-meso-2,6-diaminopimeloyl-D-alanyl-D-alanine + ADP + phosphate + H(+)</text>
        <dbReference type="Rhea" id="RHEA:28374"/>
        <dbReference type="ChEBI" id="CHEBI:15378"/>
        <dbReference type="ChEBI" id="CHEBI:30616"/>
        <dbReference type="ChEBI" id="CHEBI:43474"/>
        <dbReference type="ChEBI" id="CHEBI:57822"/>
        <dbReference type="ChEBI" id="CHEBI:61386"/>
        <dbReference type="ChEBI" id="CHEBI:83905"/>
        <dbReference type="ChEBI" id="CHEBI:456216"/>
        <dbReference type="EC" id="6.3.2.10"/>
    </reaction>
</comment>
<keyword evidence="4 10" id="KW-0547">Nucleotide-binding</keyword>
<comment type="function">
    <text evidence="10 11">Involved in cell wall formation. Catalyzes the final step in the synthesis of UDP-N-acetylmuramoyl-pentapeptide, the precursor of murein.</text>
</comment>
<dbReference type="SUPFAM" id="SSF63418">
    <property type="entry name" value="MurE/MurF N-terminal domain"/>
    <property type="match status" value="1"/>
</dbReference>
<dbReference type="GO" id="GO:0005524">
    <property type="term" value="F:ATP binding"/>
    <property type="evidence" value="ECO:0007669"/>
    <property type="project" value="UniProtKB-UniRule"/>
</dbReference>
<feature type="domain" description="Mur ligase central" evidence="14">
    <location>
        <begin position="123"/>
        <end position="303"/>
    </location>
</feature>
<reference evidence="15 16" key="1">
    <citation type="submission" date="2019-02" db="EMBL/GenBank/DDBJ databases">
        <title>Complete Genome Sequence and Methylome Analysis of free living Spirochaetas.</title>
        <authorList>
            <person name="Fomenkov A."/>
            <person name="Dubinina G."/>
            <person name="Leshcheva N."/>
            <person name="Mikheeva N."/>
            <person name="Grabovich M."/>
            <person name="Vincze T."/>
            <person name="Roberts R.J."/>
        </authorList>
    </citation>
    <scope>NUCLEOTIDE SEQUENCE [LARGE SCALE GENOMIC DNA]</scope>
    <source>
        <strain evidence="15 16">K2</strain>
    </source>
</reference>
<keyword evidence="1 10" id="KW-0963">Cytoplasm</keyword>
<comment type="subcellular location">
    <subcellularLocation>
        <location evidence="10 11">Cytoplasm</location>
    </subcellularLocation>
</comment>
<evidence type="ECO:0000256" key="3">
    <source>
        <dbReference type="ARBA" id="ARBA00022618"/>
    </source>
</evidence>
<dbReference type="InterPro" id="IPR035911">
    <property type="entry name" value="MurE/MurF_N"/>
</dbReference>
<dbReference type="GO" id="GO:0005737">
    <property type="term" value="C:cytoplasm"/>
    <property type="evidence" value="ECO:0007669"/>
    <property type="project" value="UniProtKB-SubCell"/>
</dbReference>
<organism evidence="15 16">
    <name type="scientific">Oceanispirochaeta crateris</name>
    <dbReference type="NCBI Taxonomy" id="2518645"/>
    <lineage>
        <taxon>Bacteria</taxon>
        <taxon>Pseudomonadati</taxon>
        <taxon>Spirochaetota</taxon>
        <taxon>Spirochaetia</taxon>
        <taxon>Spirochaetales</taxon>
        <taxon>Spirochaetaceae</taxon>
        <taxon>Oceanispirochaeta</taxon>
    </lineage>
</organism>
<evidence type="ECO:0000256" key="8">
    <source>
        <dbReference type="ARBA" id="ARBA00023306"/>
    </source>
</evidence>
<dbReference type="InterPro" id="IPR051046">
    <property type="entry name" value="MurCDEF_CellWall_CoF430Synth"/>
</dbReference>
<evidence type="ECO:0000256" key="10">
    <source>
        <dbReference type="HAMAP-Rule" id="MF_02019"/>
    </source>
</evidence>
<keyword evidence="9 10" id="KW-0961">Cell wall biogenesis/degradation</keyword>
<dbReference type="Gene3D" id="3.90.190.20">
    <property type="entry name" value="Mur ligase, C-terminal domain"/>
    <property type="match status" value="1"/>
</dbReference>
<dbReference type="Pfam" id="PF02875">
    <property type="entry name" value="Mur_ligase_C"/>
    <property type="match status" value="1"/>
</dbReference>
<dbReference type="OrthoDB" id="9801978at2"/>
<dbReference type="EMBL" id="CP036150">
    <property type="protein sequence ID" value="QEN07907.1"/>
    <property type="molecule type" value="Genomic_DNA"/>
</dbReference>
<evidence type="ECO:0000256" key="1">
    <source>
        <dbReference type="ARBA" id="ARBA00022490"/>
    </source>
</evidence>
<evidence type="ECO:0000313" key="16">
    <source>
        <dbReference type="Proteomes" id="UP000324209"/>
    </source>
</evidence>
<dbReference type="GO" id="GO:0047480">
    <property type="term" value="F:UDP-N-acetylmuramoyl-tripeptide-D-alanyl-D-alanine ligase activity"/>
    <property type="evidence" value="ECO:0007669"/>
    <property type="project" value="UniProtKB-UniRule"/>
</dbReference>
<dbReference type="InterPro" id="IPR005863">
    <property type="entry name" value="UDP-N-AcMur_synth"/>
</dbReference>
<dbReference type="AlphaFoldDB" id="A0A5C1QKA3"/>
<dbReference type="PANTHER" id="PTHR43024">
    <property type="entry name" value="UDP-N-ACETYLMURAMOYL-TRIPEPTIDE--D-ALANYL-D-ALANINE LIGASE"/>
    <property type="match status" value="1"/>
</dbReference>
<dbReference type="GO" id="GO:0009252">
    <property type="term" value="P:peptidoglycan biosynthetic process"/>
    <property type="evidence" value="ECO:0007669"/>
    <property type="project" value="UniProtKB-UniRule"/>
</dbReference>
<comment type="similarity">
    <text evidence="10">Belongs to the MurCDEF family. MurF subfamily.</text>
</comment>
<feature type="domain" description="Mur ligase N-terminal catalytic" evidence="12">
    <location>
        <begin position="31"/>
        <end position="111"/>
    </location>
</feature>
<dbReference type="Pfam" id="PF08245">
    <property type="entry name" value="Mur_ligase_M"/>
    <property type="match status" value="1"/>
</dbReference>
<keyword evidence="6 10" id="KW-0133">Cell shape</keyword>
<dbReference type="InterPro" id="IPR036615">
    <property type="entry name" value="Mur_ligase_C_dom_sf"/>
</dbReference>
<dbReference type="GO" id="GO:0071555">
    <property type="term" value="P:cell wall organization"/>
    <property type="evidence" value="ECO:0007669"/>
    <property type="project" value="UniProtKB-KW"/>
</dbReference>
<dbReference type="HAMAP" id="MF_02019">
    <property type="entry name" value="MurF"/>
    <property type="match status" value="1"/>
</dbReference>
<dbReference type="RefSeq" id="WP_149485987.1">
    <property type="nucleotide sequence ID" value="NZ_CP036150.1"/>
</dbReference>
<dbReference type="InterPro" id="IPR000713">
    <property type="entry name" value="Mur_ligase_N"/>
</dbReference>
<evidence type="ECO:0000259" key="12">
    <source>
        <dbReference type="Pfam" id="PF01225"/>
    </source>
</evidence>
<keyword evidence="5 10" id="KW-0067">ATP-binding</keyword>
<keyword evidence="7 10" id="KW-0573">Peptidoglycan synthesis</keyword>
<dbReference type="KEGG" id="ock:EXM22_07860"/>
<feature type="domain" description="Mur ligase C-terminal" evidence="13">
    <location>
        <begin position="326"/>
        <end position="448"/>
    </location>
</feature>
<feature type="binding site" evidence="10">
    <location>
        <begin position="125"/>
        <end position="131"/>
    </location>
    <ligand>
        <name>ATP</name>
        <dbReference type="ChEBI" id="CHEBI:30616"/>
    </ligand>
</feature>
<dbReference type="GO" id="GO:0008360">
    <property type="term" value="P:regulation of cell shape"/>
    <property type="evidence" value="ECO:0007669"/>
    <property type="project" value="UniProtKB-KW"/>
</dbReference>
<dbReference type="SUPFAM" id="SSF53623">
    <property type="entry name" value="MurD-like peptide ligases, catalytic domain"/>
    <property type="match status" value="1"/>
</dbReference>
<protein>
    <recommendedName>
        <fullName evidence="10 11">UDP-N-acetylmuramoyl-tripeptide--D-alanyl-D-alanine ligase</fullName>
        <ecNumber evidence="10 11">6.3.2.10</ecNumber>
    </recommendedName>
    <alternativeName>
        <fullName evidence="10">D-alanyl-D-alanine-adding enzyme</fullName>
    </alternativeName>
</protein>
<dbReference type="Proteomes" id="UP000324209">
    <property type="component" value="Chromosome"/>
</dbReference>